<organism evidence="2 3">
    <name type="scientific">Actinocrispum wychmicini</name>
    <dbReference type="NCBI Taxonomy" id="1213861"/>
    <lineage>
        <taxon>Bacteria</taxon>
        <taxon>Bacillati</taxon>
        <taxon>Actinomycetota</taxon>
        <taxon>Actinomycetes</taxon>
        <taxon>Pseudonocardiales</taxon>
        <taxon>Pseudonocardiaceae</taxon>
        <taxon>Actinocrispum</taxon>
    </lineage>
</organism>
<feature type="compositionally biased region" description="Low complexity" evidence="1">
    <location>
        <begin position="170"/>
        <end position="185"/>
    </location>
</feature>
<evidence type="ECO:0000313" key="3">
    <source>
        <dbReference type="Proteomes" id="UP000295680"/>
    </source>
</evidence>
<evidence type="ECO:0000256" key="1">
    <source>
        <dbReference type="SAM" id="MobiDB-lite"/>
    </source>
</evidence>
<dbReference type="EMBL" id="SLWS01000012">
    <property type="protein sequence ID" value="TCO52613.1"/>
    <property type="molecule type" value="Genomic_DNA"/>
</dbReference>
<keyword evidence="3" id="KW-1185">Reference proteome</keyword>
<feature type="region of interest" description="Disordered" evidence="1">
    <location>
        <begin position="130"/>
        <end position="198"/>
    </location>
</feature>
<sequence>MLSVRTSWTHGPAAHRAQQVIFGRLNEVGTGRVHPIGRQWIRRVTPLWVRSTRRHPGSQGKEGTSHVETHIRPRCDSRVMAGSRPADRLRRATAGRNIKPDNDNVVVHPGVLVVRGPAIDISPCRHTEFEHGRRRTAGSANSAATAARDHARRQTGAVDTSPDRVHRRPVPQCGRRVRQPPGGRPWRPRRRDRTVQRRHLQLQPTPLRHVLRTRRSGALAVTPPRRSDPVWTVNVHLPVSAPPVKGGQAARQPPHVLVPALTHRQFPRGQQAAVLGVEPVKSGGERRVQL</sequence>
<feature type="compositionally biased region" description="Basic residues" evidence="1">
    <location>
        <begin position="186"/>
        <end position="198"/>
    </location>
</feature>
<comment type="caution">
    <text evidence="2">The sequence shown here is derived from an EMBL/GenBank/DDBJ whole genome shotgun (WGS) entry which is preliminary data.</text>
</comment>
<proteinExistence type="predicted"/>
<evidence type="ECO:0000313" key="2">
    <source>
        <dbReference type="EMBL" id="TCO52613.1"/>
    </source>
</evidence>
<dbReference type="Proteomes" id="UP000295680">
    <property type="component" value="Unassembled WGS sequence"/>
</dbReference>
<dbReference type="AlphaFoldDB" id="A0A4R2J2R1"/>
<gene>
    <name evidence="2" type="ORF">EV192_112345</name>
</gene>
<accession>A0A4R2J2R1</accession>
<protein>
    <submittedName>
        <fullName evidence="2">Uncharacterized protein</fullName>
    </submittedName>
</protein>
<name>A0A4R2J2R1_9PSEU</name>
<reference evidence="2 3" key="1">
    <citation type="submission" date="2019-03" db="EMBL/GenBank/DDBJ databases">
        <title>Genomic Encyclopedia of Type Strains, Phase IV (KMG-IV): sequencing the most valuable type-strain genomes for metagenomic binning, comparative biology and taxonomic classification.</title>
        <authorList>
            <person name="Goeker M."/>
        </authorList>
    </citation>
    <scope>NUCLEOTIDE SEQUENCE [LARGE SCALE GENOMIC DNA]</scope>
    <source>
        <strain evidence="2 3">DSM 45934</strain>
    </source>
</reference>
<feature type="compositionally biased region" description="Low complexity" evidence="1">
    <location>
        <begin position="137"/>
        <end position="146"/>
    </location>
</feature>